<accession>A0A6C1DSJ7</accession>
<evidence type="ECO:0000256" key="11">
    <source>
        <dbReference type="SAM" id="SignalP"/>
    </source>
</evidence>
<keyword evidence="2 10" id="KW-0812">Transmembrane</keyword>
<dbReference type="EMBL" id="CP048989">
    <property type="protein sequence ID" value="QID79996.1"/>
    <property type="molecule type" value="Genomic_DNA"/>
</dbReference>
<evidence type="ECO:0000256" key="1">
    <source>
        <dbReference type="ARBA" id="ARBA00004479"/>
    </source>
</evidence>
<organism evidence="13 14">
    <name type="scientific">Saccharomyces pastorianus</name>
    <name type="common">Lager yeast</name>
    <name type="synonym">Saccharomyces cerevisiae x Saccharomyces eubayanus</name>
    <dbReference type="NCBI Taxonomy" id="27292"/>
    <lineage>
        <taxon>Eukaryota</taxon>
        <taxon>Fungi</taxon>
        <taxon>Dikarya</taxon>
        <taxon>Ascomycota</taxon>
        <taxon>Saccharomycotina</taxon>
        <taxon>Saccharomycetes</taxon>
        <taxon>Saccharomycetales</taxon>
        <taxon>Saccharomycetaceae</taxon>
        <taxon>Saccharomyces</taxon>
    </lineage>
</organism>
<evidence type="ECO:0000313" key="13">
    <source>
        <dbReference type="EMBL" id="QID79996.1"/>
    </source>
</evidence>
<protein>
    <recommendedName>
        <fullName evidence="9">Maintenance of telomere capping protein 6</fullName>
    </recommendedName>
</protein>
<evidence type="ECO:0000256" key="3">
    <source>
        <dbReference type="ARBA" id="ARBA00022729"/>
    </source>
</evidence>
<reference evidence="13 14" key="1">
    <citation type="journal article" date="2019" name="BMC Genomics">
        <title>Chromosome level assembly and comparative genome analysis confirm lager-brewing yeasts originated from a single hybridization.</title>
        <authorList>
            <person name="Salazar A.N."/>
            <person name="Gorter de Vries A.R."/>
            <person name="van den Broek M."/>
            <person name="Brouwers N."/>
            <person name="de la Torre Cortes P."/>
            <person name="Kuijpers N.G.A."/>
            <person name="Daran J.G."/>
            <person name="Abeel T."/>
        </authorList>
    </citation>
    <scope>NUCLEOTIDE SEQUENCE [LARGE SCALE GENOMIC DNA]</scope>
    <source>
        <strain evidence="13 14">CBS 1483</strain>
    </source>
</reference>
<comment type="subcellular location">
    <subcellularLocation>
        <location evidence="1">Membrane</location>
        <topology evidence="1">Single-pass type I membrane protein</topology>
    </subcellularLocation>
</comment>
<keyword evidence="6" id="KW-0325">Glycoprotein</keyword>
<sequence length="526" mass="59818">MWILIYLFIIWSSLRTWVTAVDSTTTVGDDLNETVSASVWPTMSPQMTVAFRSQRDVMGNLTIDQLPYVGLNLRRVLLNNETSMVNEGNNTRLLTLFKSMLSSEANAFVLDLEQYNNDLRVVDTTLLFSDVLIALESFIFSTQNNLYANIIVLLLNISAPELDSTEYRHQNQTLNTTYILDKNLGNSFIYKPTDLQSDRAKNNTWNIYGKSSIDGWPTLGSVLYEQKKRLVIGELTDFFNETTAPYIFPHDVFHYEQGNSTLDCPSTVEGLTDLSSIHWRFLDSLFNSVDIKEYISCGLSPIISNSAYVNNVTQLADIIHEGSVWSWDSDQPSVTQSTSKSGSSSGTLEAYNCVLLYYFANNETVTWRVGNCYNSNIGLCRYENMAFRWLVRSNKATYFDFDSYQGSKCPDQYSFNIPRSPLDQRSFIAYMRNSSFSDTQIWIDLNSISVSNCWVSGGPYASCPYEKVISRRNFVTMMVPASVCSFALLCIVVYLSVLRVPIYDNRKNWRRVINKISKSELEGVPS</sequence>
<evidence type="ECO:0000313" key="14">
    <source>
        <dbReference type="Proteomes" id="UP000501346"/>
    </source>
</evidence>
<dbReference type="Pfam" id="PF25506">
    <property type="entry name" value="TIM-barrel_MTC6"/>
    <property type="match status" value="1"/>
</dbReference>
<evidence type="ECO:0000256" key="4">
    <source>
        <dbReference type="ARBA" id="ARBA00022989"/>
    </source>
</evidence>
<evidence type="ECO:0000256" key="6">
    <source>
        <dbReference type="ARBA" id="ARBA00023180"/>
    </source>
</evidence>
<dbReference type="GO" id="GO:0016020">
    <property type="term" value="C:membrane"/>
    <property type="evidence" value="ECO:0007669"/>
    <property type="project" value="UniProtKB-SubCell"/>
</dbReference>
<dbReference type="InterPro" id="IPR057530">
    <property type="entry name" value="TIM-barrel_MTC6"/>
</dbReference>
<evidence type="ECO:0000256" key="8">
    <source>
        <dbReference type="ARBA" id="ARBA00038159"/>
    </source>
</evidence>
<comment type="similarity">
    <text evidence="8">Belongs to the MTC6 family.</text>
</comment>
<dbReference type="AlphaFoldDB" id="A0A6C1DSJ7"/>
<dbReference type="PANTHER" id="PTHR35518">
    <property type="entry name" value="MAINTENANCE OF TELOMOERE CAPPING"/>
    <property type="match status" value="1"/>
</dbReference>
<evidence type="ECO:0000259" key="12">
    <source>
        <dbReference type="Pfam" id="PF25506"/>
    </source>
</evidence>
<feature type="transmembrane region" description="Helical" evidence="10">
    <location>
        <begin position="474"/>
        <end position="497"/>
    </location>
</feature>
<feature type="chain" id="PRO_5025534502" description="Maintenance of telomere capping protein 6" evidence="11">
    <location>
        <begin position="21"/>
        <end position="526"/>
    </location>
</feature>
<keyword evidence="3 11" id="KW-0732">Signal</keyword>
<keyword evidence="5 10" id="KW-0472">Membrane</keyword>
<keyword evidence="4 10" id="KW-1133">Transmembrane helix</keyword>
<name>A0A6C1DSJ7_SACPS</name>
<evidence type="ECO:0000256" key="7">
    <source>
        <dbReference type="ARBA" id="ARBA00037703"/>
    </source>
</evidence>
<dbReference type="Proteomes" id="UP000501346">
    <property type="component" value="Chromosome ScVIII"/>
</dbReference>
<evidence type="ECO:0000256" key="5">
    <source>
        <dbReference type="ARBA" id="ARBA00023136"/>
    </source>
</evidence>
<feature type="signal peptide" evidence="11">
    <location>
        <begin position="1"/>
        <end position="20"/>
    </location>
</feature>
<evidence type="ECO:0000256" key="10">
    <source>
        <dbReference type="SAM" id="Phobius"/>
    </source>
</evidence>
<keyword evidence="14" id="KW-1185">Reference proteome</keyword>
<proteinExistence type="inferred from homology"/>
<gene>
    <name evidence="13" type="primary">MTC6_1</name>
    <name evidence="13" type="ORF">GRS66_002299</name>
</gene>
<dbReference type="InterPro" id="IPR051008">
    <property type="entry name" value="Telomere_Capping_Maintenance"/>
</dbReference>
<dbReference type="PANTHER" id="PTHR35518:SF2">
    <property type="entry name" value="MAINTENANCE OF TELOMERE CAPPING PROTEIN 6"/>
    <property type="match status" value="1"/>
</dbReference>
<evidence type="ECO:0000256" key="2">
    <source>
        <dbReference type="ARBA" id="ARBA00022692"/>
    </source>
</evidence>
<evidence type="ECO:0000256" key="9">
    <source>
        <dbReference type="ARBA" id="ARBA00039865"/>
    </source>
</evidence>
<dbReference type="OrthoDB" id="5573651at2759"/>
<feature type="domain" description="MTC6 partial TIM-barrel" evidence="12">
    <location>
        <begin position="41"/>
        <end position="325"/>
    </location>
</feature>
<comment type="function">
    <text evidence="7">May be involved in telomere capping.</text>
</comment>